<protein>
    <submittedName>
        <fullName evidence="1">Uncharacterized protein</fullName>
    </submittedName>
</protein>
<comment type="caution">
    <text evidence="1">The sequence shown here is derived from an EMBL/GenBank/DDBJ whole genome shotgun (WGS) entry which is preliminary data.</text>
</comment>
<dbReference type="EMBL" id="JADFTS010000003">
    <property type="protein sequence ID" value="KAF9617784.1"/>
    <property type="molecule type" value="Genomic_DNA"/>
</dbReference>
<evidence type="ECO:0000313" key="1">
    <source>
        <dbReference type="EMBL" id="KAF9617784.1"/>
    </source>
</evidence>
<accession>A0A835M8L4</accession>
<organism evidence="1 2">
    <name type="scientific">Coptis chinensis</name>
    <dbReference type="NCBI Taxonomy" id="261450"/>
    <lineage>
        <taxon>Eukaryota</taxon>
        <taxon>Viridiplantae</taxon>
        <taxon>Streptophyta</taxon>
        <taxon>Embryophyta</taxon>
        <taxon>Tracheophyta</taxon>
        <taxon>Spermatophyta</taxon>
        <taxon>Magnoliopsida</taxon>
        <taxon>Ranunculales</taxon>
        <taxon>Ranunculaceae</taxon>
        <taxon>Coptidoideae</taxon>
        <taxon>Coptis</taxon>
    </lineage>
</organism>
<dbReference type="InterPro" id="IPR046849">
    <property type="entry name" value="E2_motif"/>
</dbReference>
<evidence type="ECO:0000313" key="2">
    <source>
        <dbReference type="Proteomes" id="UP000631114"/>
    </source>
</evidence>
<name>A0A835M8L4_9MAGN</name>
<reference evidence="1 2" key="1">
    <citation type="submission" date="2020-10" db="EMBL/GenBank/DDBJ databases">
        <title>The Coptis chinensis genome and diversification of protoberbering-type alkaloids.</title>
        <authorList>
            <person name="Wang B."/>
            <person name="Shu S."/>
            <person name="Song C."/>
            <person name="Liu Y."/>
        </authorList>
    </citation>
    <scope>NUCLEOTIDE SEQUENCE [LARGE SCALE GENOMIC DNA]</scope>
    <source>
        <strain evidence="1">HL-2020</strain>
        <tissue evidence="1">Leaf</tissue>
    </source>
</reference>
<gene>
    <name evidence="1" type="ORF">IFM89_038756</name>
</gene>
<dbReference type="Proteomes" id="UP000631114">
    <property type="component" value="Unassembled WGS sequence"/>
</dbReference>
<dbReference type="OrthoDB" id="185373at2759"/>
<dbReference type="Pfam" id="PF20430">
    <property type="entry name" value="Eplus_motif"/>
    <property type="match status" value="1"/>
</dbReference>
<proteinExistence type="predicted"/>
<dbReference type="AlphaFoldDB" id="A0A835M8L4"/>
<sequence length="81" mass="9334">MKGRGLRKLPGCSWITISNETHSFCVADKTHPCSPVIYQMLDDLIVTMKGLPMFLILTVCYESVWLALERTDYEEPRWNAI</sequence>
<keyword evidence="2" id="KW-1185">Reference proteome</keyword>